<evidence type="ECO:0000259" key="1">
    <source>
        <dbReference type="Pfam" id="PF13460"/>
    </source>
</evidence>
<protein>
    <recommendedName>
        <fullName evidence="1">NAD(P)-binding domain-containing protein</fullName>
    </recommendedName>
</protein>
<dbReference type="InterPro" id="IPR016040">
    <property type="entry name" value="NAD(P)-bd_dom"/>
</dbReference>
<proteinExistence type="predicted"/>
<dbReference type="Proteomes" id="UP000836788">
    <property type="component" value="Chromosome 24"/>
</dbReference>
<evidence type="ECO:0000313" key="2">
    <source>
        <dbReference type="EMBL" id="CAG9286848.1"/>
    </source>
</evidence>
<dbReference type="PANTHER" id="PTHR15020:SF50">
    <property type="entry name" value="UPF0659 PROTEIN YMR090W"/>
    <property type="match status" value="1"/>
</dbReference>
<name>A0A8J9T0B0_PHATR</name>
<dbReference type="SUPFAM" id="SSF51735">
    <property type="entry name" value="NAD(P)-binding Rossmann-fold domains"/>
    <property type="match status" value="1"/>
</dbReference>
<dbReference type="InterPro" id="IPR036291">
    <property type="entry name" value="NAD(P)-bd_dom_sf"/>
</dbReference>
<dbReference type="Pfam" id="PF13460">
    <property type="entry name" value="NAD_binding_10"/>
    <property type="match status" value="1"/>
</dbReference>
<dbReference type="Gene3D" id="3.40.50.720">
    <property type="entry name" value="NAD(P)-binding Rossmann-like Domain"/>
    <property type="match status" value="1"/>
</dbReference>
<dbReference type="PANTHER" id="PTHR15020">
    <property type="entry name" value="FLAVIN REDUCTASE-RELATED"/>
    <property type="match status" value="1"/>
</dbReference>
<dbReference type="EMBL" id="OU594965">
    <property type="protein sequence ID" value="CAG9286848.1"/>
    <property type="molecule type" value="Genomic_DNA"/>
</dbReference>
<dbReference type="AlphaFoldDB" id="A0A8J9T0B0"/>
<gene>
    <name evidence="2" type="ORF">PTTT1_LOCUS33650</name>
</gene>
<sequence>MTETRKAFVVGGTGGVGSILIDELIQRGYTVSATYRKEQDKEKLESQGATAVHMDFVQMDEDAIQKALEGFQTVFFAAGSGGKDVYKIDRDGAIKFANAIRRMENAHPHYIVLSALGCDQPDKMPENLKEYSKAKKEADDVIAAMEDKGVQSTIVRPGNLTNDSAKENIIFRGVVYGQSIEAKSIVDSFDANELVNTRSDVAKVMAESADIFTDNNNRKTRVFEMIQGNESDHGSPIHEGLSSMKLDYNIAPQKS</sequence>
<accession>A0A8J9T0B0</accession>
<reference evidence="2" key="1">
    <citation type="submission" date="2022-02" db="EMBL/GenBank/DDBJ databases">
        <authorList>
            <person name="Giguere J D."/>
        </authorList>
    </citation>
    <scope>NUCLEOTIDE SEQUENCE</scope>
    <source>
        <strain evidence="2">CCAP 1055/1</strain>
    </source>
</reference>
<feature type="domain" description="NAD(P)-binding" evidence="1">
    <location>
        <begin position="11"/>
        <end position="208"/>
    </location>
</feature>
<organism evidence="2">
    <name type="scientific">Phaeodactylum tricornutum</name>
    <name type="common">Diatom</name>
    <dbReference type="NCBI Taxonomy" id="2850"/>
    <lineage>
        <taxon>Eukaryota</taxon>
        <taxon>Sar</taxon>
        <taxon>Stramenopiles</taxon>
        <taxon>Ochrophyta</taxon>
        <taxon>Bacillariophyta</taxon>
        <taxon>Bacillariophyceae</taxon>
        <taxon>Bacillariophycidae</taxon>
        <taxon>Naviculales</taxon>
        <taxon>Phaeodactylaceae</taxon>
        <taxon>Phaeodactylum</taxon>
    </lineage>
</organism>